<keyword evidence="2" id="KW-0677">Repeat</keyword>
<evidence type="ECO:0000256" key="1">
    <source>
        <dbReference type="ARBA" id="ARBA00007626"/>
    </source>
</evidence>
<comment type="similarity">
    <text evidence="1">Belongs to the PPR family. P subfamily.</text>
</comment>
<sequence length="184" mass="21099">MWMTDRSYFRLMSSDVVNRLELIANIHGIEQAEDYFNNIPKQLKTLKVYCALLNGFAHAKLVDKAEDVMQKMRDLGFARTPLSYNILLNLYYQTGNTDKFNVLMSEMEERDIVVTNTHSIQRNACAAASDLEGIDKVMAEWESNPEVPMGWDCYVKGANGYTKARNVNKVLAMLEKVEKLITKF</sequence>
<evidence type="ECO:0000256" key="2">
    <source>
        <dbReference type="ARBA" id="ARBA00022737"/>
    </source>
</evidence>
<proteinExistence type="inferred from homology"/>
<accession>A0A540LGU1</accession>
<dbReference type="InterPro" id="IPR002885">
    <property type="entry name" value="PPR_rpt"/>
</dbReference>
<dbReference type="InterPro" id="IPR011990">
    <property type="entry name" value="TPR-like_helical_dom_sf"/>
</dbReference>
<dbReference type="Pfam" id="PF01535">
    <property type="entry name" value="PPR"/>
    <property type="match status" value="2"/>
</dbReference>
<dbReference type="STRING" id="106549.A0A540LGU1"/>
<feature type="repeat" description="PPR" evidence="3">
    <location>
        <begin position="45"/>
        <end position="79"/>
    </location>
</feature>
<dbReference type="Gene3D" id="1.25.40.10">
    <property type="entry name" value="Tetratricopeptide repeat domain"/>
    <property type="match status" value="1"/>
</dbReference>
<dbReference type="EMBL" id="VIEB01000588">
    <property type="protein sequence ID" value="TQD85691.1"/>
    <property type="molecule type" value="Genomic_DNA"/>
</dbReference>
<dbReference type="PANTHER" id="PTHR45717:SF28">
    <property type="entry name" value="PENTACOTRIPEPTIDE-REPEAT REGION OF PRORP DOMAIN-CONTAINING PROTEIN"/>
    <property type="match status" value="1"/>
</dbReference>
<dbReference type="NCBIfam" id="TIGR00756">
    <property type="entry name" value="PPR"/>
    <property type="match status" value="2"/>
</dbReference>
<organism evidence="4 5">
    <name type="scientific">Malus baccata</name>
    <name type="common">Siberian crab apple</name>
    <name type="synonym">Pyrus baccata</name>
    <dbReference type="NCBI Taxonomy" id="106549"/>
    <lineage>
        <taxon>Eukaryota</taxon>
        <taxon>Viridiplantae</taxon>
        <taxon>Streptophyta</taxon>
        <taxon>Embryophyta</taxon>
        <taxon>Tracheophyta</taxon>
        <taxon>Spermatophyta</taxon>
        <taxon>Magnoliopsida</taxon>
        <taxon>eudicotyledons</taxon>
        <taxon>Gunneridae</taxon>
        <taxon>Pentapetalae</taxon>
        <taxon>rosids</taxon>
        <taxon>fabids</taxon>
        <taxon>Rosales</taxon>
        <taxon>Rosaceae</taxon>
        <taxon>Amygdaloideae</taxon>
        <taxon>Maleae</taxon>
        <taxon>Malus</taxon>
    </lineage>
</organism>
<dbReference type="AlphaFoldDB" id="A0A540LGU1"/>
<dbReference type="Proteomes" id="UP000315295">
    <property type="component" value="Unassembled WGS sequence"/>
</dbReference>
<evidence type="ECO:0008006" key="6">
    <source>
        <dbReference type="Google" id="ProtNLM"/>
    </source>
</evidence>
<name>A0A540LGU1_MALBA</name>
<reference evidence="4 5" key="1">
    <citation type="journal article" date="2019" name="G3 (Bethesda)">
        <title>Sequencing of a Wild Apple (Malus baccata) Genome Unravels the Differences Between Cultivated and Wild Apple Species Regarding Disease Resistance and Cold Tolerance.</title>
        <authorList>
            <person name="Chen X."/>
        </authorList>
    </citation>
    <scope>NUCLEOTIDE SEQUENCE [LARGE SCALE GENOMIC DNA]</scope>
    <source>
        <strain evidence="5">cv. Shandingzi</strain>
        <tissue evidence="4">Leaves</tissue>
    </source>
</reference>
<keyword evidence="5" id="KW-1185">Reference proteome</keyword>
<dbReference type="PROSITE" id="PS51375">
    <property type="entry name" value="PPR"/>
    <property type="match status" value="2"/>
</dbReference>
<evidence type="ECO:0000313" key="5">
    <source>
        <dbReference type="Proteomes" id="UP000315295"/>
    </source>
</evidence>
<dbReference type="GO" id="GO:0005739">
    <property type="term" value="C:mitochondrion"/>
    <property type="evidence" value="ECO:0007669"/>
    <property type="project" value="TreeGrafter"/>
</dbReference>
<comment type="caution">
    <text evidence="4">The sequence shown here is derived from an EMBL/GenBank/DDBJ whole genome shotgun (WGS) entry which is preliminary data.</text>
</comment>
<feature type="repeat" description="PPR" evidence="3">
    <location>
        <begin position="80"/>
        <end position="114"/>
    </location>
</feature>
<evidence type="ECO:0000256" key="3">
    <source>
        <dbReference type="PROSITE-ProRule" id="PRU00708"/>
    </source>
</evidence>
<dbReference type="GO" id="GO:0003729">
    <property type="term" value="F:mRNA binding"/>
    <property type="evidence" value="ECO:0007669"/>
    <property type="project" value="UniProtKB-ARBA"/>
</dbReference>
<gene>
    <name evidence="4" type="ORF">C1H46_028743</name>
</gene>
<evidence type="ECO:0000313" key="4">
    <source>
        <dbReference type="EMBL" id="TQD85691.1"/>
    </source>
</evidence>
<protein>
    <recommendedName>
        <fullName evidence="6">Pentacotripeptide-repeat region of PRORP domain-containing protein</fullName>
    </recommendedName>
</protein>
<dbReference type="PANTHER" id="PTHR45717">
    <property type="entry name" value="OS12G0527900 PROTEIN"/>
    <property type="match status" value="1"/>
</dbReference>